<dbReference type="GO" id="GO:0004553">
    <property type="term" value="F:hydrolase activity, hydrolyzing O-glycosyl compounds"/>
    <property type="evidence" value="ECO:0007669"/>
    <property type="project" value="InterPro"/>
</dbReference>
<keyword evidence="1" id="KW-0175">Coiled coil</keyword>
<sequence length="279" mass="30464">MVSKRMQFALLISIFTLFGCASGNSATQTVNKTELLFTGDKKAIEHENMLSVMQLYHSVDENDRKEIAFLENMKPQNNESFVTNVRNADGELRSVSALKTLSEDVVSTVEKQKEAERKKREIEKKTKLARQAGIPSDENGLFPLYTTTYGVDCYGCNFNNGQGNTAMGVKLDINKGVLLPNGSWQPGIQYGKYYVIAADPGIPMCSVLKVYDHGLRGSGISPDKPFEAIVLDRGGAIRGTHVDLYIGSENSGAIQKVSNTSAKAQIIRLGGMKNGSCPL</sequence>
<evidence type="ECO:0000256" key="2">
    <source>
        <dbReference type="SAM" id="SignalP"/>
    </source>
</evidence>
<dbReference type="GO" id="GO:0019867">
    <property type="term" value="C:outer membrane"/>
    <property type="evidence" value="ECO:0007669"/>
    <property type="project" value="InterPro"/>
</dbReference>
<keyword evidence="5" id="KW-1185">Reference proteome</keyword>
<evidence type="ECO:0000256" key="1">
    <source>
        <dbReference type="SAM" id="Coils"/>
    </source>
</evidence>
<feature type="domain" description="3D" evidence="3">
    <location>
        <begin position="195"/>
        <end position="250"/>
    </location>
</feature>
<protein>
    <recommendedName>
        <fullName evidence="3">3D domain-containing protein</fullName>
    </recommendedName>
</protein>
<dbReference type="Pfam" id="PF06725">
    <property type="entry name" value="3D"/>
    <property type="match status" value="1"/>
</dbReference>
<evidence type="ECO:0000313" key="4">
    <source>
        <dbReference type="EMBL" id="BBK23072.1"/>
    </source>
</evidence>
<feature type="chain" id="PRO_5038831811" description="3D domain-containing protein" evidence="2">
    <location>
        <begin position="22"/>
        <end position="279"/>
    </location>
</feature>
<name>A0A6N4TLX6_9FIRM</name>
<organism evidence="4 5">
    <name type="scientific">Amedibacterium intestinale</name>
    <dbReference type="NCBI Taxonomy" id="2583452"/>
    <lineage>
        <taxon>Bacteria</taxon>
        <taxon>Bacillati</taxon>
        <taxon>Bacillota</taxon>
        <taxon>Erysipelotrichia</taxon>
        <taxon>Erysipelotrichales</taxon>
        <taxon>Erysipelotrichaceae</taxon>
        <taxon>Amedibacterium</taxon>
    </lineage>
</organism>
<dbReference type="AlphaFoldDB" id="A0A6N4TLX6"/>
<dbReference type="PROSITE" id="PS51257">
    <property type="entry name" value="PROKAR_LIPOPROTEIN"/>
    <property type="match status" value="1"/>
</dbReference>
<dbReference type="Proteomes" id="UP000464754">
    <property type="component" value="Chromosome"/>
</dbReference>
<dbReference type="GO" id="GO:0009254">
    <property type="term" value="P:peptidoglycan turnover"/>
    <property type="evidence" value="ECO:0007669"/>
    <property type="project" value="InterPro"/>
</dbReference>
<dbReference type="InterPro" id="IPR010611">
    <property type="entry name" value="3D_dom"/>
</dbReference>
<dbReference type="RefSeq" id="WP_163052174.1">
    <property type="nucleotide sequence ID" value="NZ_AP019695.1"/>
</dbReference>
<feature type="coiled-coil region" evidence="1">
    <location>
        <begin position="98"/>
        <end position="132"/>
    </location>
</feature>
<dbReference type="CDD" id="cd22784">
    <property type="entry name" value="DPBB_MltA_YuiC-like"/>
    <property type="match status" value="1"/>
</dbReference>
<accession>A0A6N4TLX6</accession>
<proteinExistence type="predicted"/>
<dbReference type="EMBL" id="AP019695">
    <property type="protein sequence ID" value="BBK23072.1"/>
    <property type="molecule type" value="Genomic_DNA"/>
</dbReference>
<dbReference type="KEGG" id="aarg:Aargi30884_19750"/>
<evidence type="ECO:0000259" key="3">
    <source>
        <dbReference type="Pfam" id="PF06725"/>
    </source>
</evidence>
<reference evidence="5" key="1">
    <citation type="submission" date="2019-05" db="EMBL/GenBank/DDBJ databases">
        <title>Complete genome sequencing of Absiella argi strain JCM 30884.</title>
        <authorList>
            <person name="Sakamoto M."/>
            <person name="Murakami T."/>
            <person name="Mori H."/>
        </authorList>
    </citation>
    <scope>NUCLEOTIDE SEQUENCE [LARGE SCALE GENOMIC DNA]</scope>
    <source>
        <strain evidence="5">JCM 30884</strain>
    </source>
</reference>
<evidence type="ECO:0000313" key="5">
    <source>
        <dbReference type="Proteomes" id="UP000464754"/>
    </source>
</evidence>
<keyword evidence="2" id="KW-0732">Signal</keyword>
<gene>
    <name evidence="4" type="ORF">Aargi30884_19750</name>
</gene>
<feature type="signal peptide" evidence="2">
    <location>
        <begin position="1"/>
        <end position="21"/>
    </location>
</feature>